<reference evidence="1" key="1">
    <citation type="journal article" date="2015" name="Nature">
        <title>Complex archaea that bridge the gap between prokaryotes and eukaryotes.</title>
        <authorList>
            <person name="Spang A."/>
            <person name="Saw J.H."/>
            <person name="Jorgensen S.L."/>
            <person name="Zaremba-Niedzwiedzka K."/>
            <person name="Martijn J."/>
            <person name="Lind A.E."/>
            <person name="van Eijk R."/>
            <person name="Schleper C."/>
            <person name="Guy L."/>
            <person name="Ettema T.J."/>
        </authorList>
    </citation>
    <scope>NUCLEOTIDE SEQUENCE</scope>
</reference>
<dbReference type="AlphaFoldDB" id="A0A0F9CB24"/>
<gene>
    <name evidence="1" type="ORF">LCGC14_2631710</name>
</gene>
<protein>
    <submittedName>
        <fullName evidence="1">Uncharacterized protein</fullName>
    </submittedName>
</protein>
<name>A0A0F9CB24_9ZZZZ</name>
<proteinExistence type="predicted"/>
<evidence type="ECO:0000313" key="1">
    <source>
        <dbReference type="EMBL" id="KKK99544.1"/>
    </source>
</evidence>
<comment type="caution">
    <text evidence="1">The sequence shown here is derived from an EMBL/GenBank/DDBJ whole genome shotgun (WGS) entry which is preliminary data.</text>
</comment>
<dbReference type="EMBL" id="LAZR01045161">
    <property type="protein sequence ID" value="KKK99544.1"/>
    <property type="molecule type" value="Genomic_DNA"/>
</dbReference>
<accession>A0A0F9CB24</accession>
<sequence length="72" mass="8082">MNWIDFKKNPPIKSKIGDKTIAITDNEGIVVTACFPMIDDLLCAKIWSNSGTVKYEYRSLQINKILGIHALS</sequence>
<organism evidence="1">
    <name type="scientific">marine sediment metagenome</name>
    <dbReference type="NCBI Taxonomy" id="412755"/>
    <lineage>
        <taxon>unclassified sequences</taxon>
        <taxon>metagenomes</taxon>
        <taxon>ecological metagenomes</taxon>
    </lineage>
</organism>